<organism evidence="5 6">
    <name type="scientific">Funneliformis geosporum</name>
    <dbReference type="NCBI Taxonomy" id="1117311"/>
    <lineage>
        <taxon>Eukaryota</taxon>
        <taxon>Fungi</taxon>
        <taxon>Fungi incertae sedis</taxon>
        <taxon>Mucoromycota</taxon>
        <taxon>Glomeromycotina</taxon>
        <taxon>Glomeromycetes</taxon>
        <taxon>Glomerales</taxon>
        <taxon>Glomeraceae</taxon>
        <taxon>Funneliformis</taxon>
    </lineage>
</organism>
<dbReference type="Pfam" id="PF00515">
    <property type="entry name" value="TPR_1"/>
    <property type="match status" value="1"/>
</dbReference>
<feature type="repeat" description="TPR" evidence="3">
    <location>
        <begin position="1281"/>
        <end position="1314"/>
    </location>
</feature>
<keyword evidence="1" id="KW-0677">Repeat</keyword>
<dbReference type="InterPro" id="IPR013105">
    <property type="entry name" value="TPR_2"/>
</dbReference>
<feature type="repeat" description="TPR" evidence="3">
    <location>
        <begin position="1104"/>
        <end position="1137"/>
    </location>
</feature>
<dbReference type="OrthoDB" id="1926212at2759"/>
<dbReference type="PANTHER" id="PTHR44858">
    <property type="entry name" value="TETRATRICOPEPTIDE REPEAT PROTEIN 6"/>
    <property type="match status" value="1"/>
</dbReference>
<feature type="repeat" description="TPR" evidence="3">
    <location>
        <begin position="968"/>
        <end position="1001"/>
    </location>
</feature>
<evidence type="ECO:0000256" key="2">
    <source>
        <dbReference type="ARBA" id="ARBA00022803"/>
    </source>
</evidence>
<sequence length="1342" mass="151937">MRLFRQKNKKNSSQQDTLPKHHHHITTPSQQGYDDDHNNSSVYHDGVAGQTVHYVWHDIIDPTSNASFNQQKMQQVRRLEKLQNGSFTGKTRPTNLDKPLPVITNTQQGLNQQFHPRPFLPKINTQFGPQMTNQQPMQPSHDKHDNQYFQNATKASSPVPVASSSIVDGNPIFLQKIPTATVEQHEIDGNVLNANNNEKVFRKKYLNKYNNNKYDKRGSLHDGFFSKHPLQFIPDNDSSVEDSNTTYYSSQRNSPTHTPSTKYHAQETKKAPFNVQLRDSVLGTAGENEKVASNESQQSFNNVKVVNISVNTDTIITTSDIPNLNSQSNINLKTENDHSISKFLPSITQGLKGIKKQISKVSLISSSDNEVSIKPTPREQLPPSQNSFSKDSGYQSPGINNNDNYFVNQNDTPSVKNSFNSFDSNNIQRVMMNVASNQFPTISTVQRQPTSQIQFSPHDQRQSTREEHFLFYNTKSGSNGKHAAPPIATNINVINNDLSSSHNPPDIQINFSSYKVDYSTYAKPTDDSDSDFSVCSVKQNGNGNFIPRIETANPDAPVSPTSDNASGIYSNQSNAVNMSSKSLNVENSLSKRPFSSTNISLPNSIPYLFTNEGSTNSLTNATSQFNMTNNGRSNKVLSLPSDFTSPYSQFQFENDNNKPKTSRKRPISMPLQPSKSSKPLTKPHRFSFSFFRKSKQTNEIYLQATKELEEMHFHEAIRLLSQVLITYPNSYSVRCDRAYASYQLEDWARATSDLTIAINRRPKKPKAYSLRGEVYRLLGDYDKALIDLDKSLKIQKHPFALRTRAEVYSALARYDDSLNDLDTALEMEPKSIFTLTRRAKVYCSLNIYRDAIADLSKALILDPSQASNILANRGEVYRLTGRFDDALKDLDMALARGENSLALERRGAVLRSLGQENEALADFERIIQLNPRSFFAHKNRAEILLSFGNNDDALVNLDVALQLEPKNFTLLKCRGEILHLLGNYDKAIIDYDAALDIEPHDIEVLKNRGEIHRLLQNFDKAIQDFTKCLEIDPSNVYALSRRGEVFRMLREGTKALRDLDEAINLEPHDTISRESRGAVNRTFRRYEEALKDLDEALYLNPESVFALTNRGAVYFMLRRNNESLMDLNKALSLDPKNIFALETRGALYNVFKKHEDALEDLNLALELDPNNSWALSYRGEVLAALGRNDDALYDLNQVLQSLPNWGYPLALRGAVYRSMKFHTQALLDLDRAITNIRDKAFNISYETKALCNRGAVYHILGRDQEALADLNKILLREPNDILALTERSIIYSSLGEFDVALKDLEIILRFEPDNADALERKNQIERAKKTYDKCRNTYTLLA</sequence>
<comment type="caution">
    <text evidence="5">The sequence shown here is derived from an EMBL/GenBank/DDBJ whole genome shotgun (WGS) entry which is preliminary data.</text>
</comment>
<dbReference type="Pfam" id="PF13432">
    <property type="entry name" value="TPR_16"/>
    <property type="match status" value="2"/>
</dbReference>
<evidence type="ECO:0000256" key="4">
    <source>
        <dbReference type="SAM" id="MobiDB-lite"/>
    </source>
</evidence>
<reference evidence="5" key="1">
    <citation type="submission" date="2022-08" db="EMBL/GenBank/DDBJ databases">
        <authorList>
            <person name="Kallberg Y."/>
            <person name="Tangrot J."/>
            <person name="Rosling A."/>
        </authorList>
    </citation>
    <scope>NUCLEOTIDE SEQUENCE</scope>
    <source>
        <strain evidence="5">Wild A</strain>
    </source>
</reference>
<evidence type="ECO:0000256" key="3">
    <source>
        <dbReference type="PROSITE-ProRule" id="PRU00339"/>
    </source>
</evidence>
<name>A0A9W4SIW4_9GLOM</name>
<feature type="compositionally biased region" description="Polar residues" evidence="4">
    <location>
        <begin position="382"/>
        <end position="399"/>
    </location>
</feature>
<feature type="region of interest" description="Disordered" evidence="4">
    <location>
        <begin position="231"/>
        <end position="270"/>
    </location>
</feature>
<feature type="repeat" description="TPR" evidence="3">
    <location>
        <begin position="1036"/>
        <end position="1069"/>
    </location>
</feature>
<keyword evidence="2 3" id="KW-0802">TPR repeat</keyword>
<keyword evidence="6" id="KW-1185">Reference proteome</keyword>
<feature type="repeat" description="TPR" evidence="3">
    <location>
        <begin position="900"/>
        <end position="933"/>
    </location>
</feature>
<feature type="compositionally biased region" description="Low complexity" evidence="4">
    <location>
        <begin position="400"/>
        <end position="410"/>
    </location>
</feature>
<dbReference type="PROSITE" id="PS50005">
    <property type="entry name" value="TPR"/>
    <property type="match status" value="11"/>
</dbReference>
<feature type="repeat" description="TPR" evidence="3">
    <location>
        <begin position="1070"/>
        <end position="1103"/>
    </location>
</feature>
<feature type="repeat" description="TPR" evidence="3">
    <location>
        <begin position="832"/>
        <end position="865"/>
    </location>
</feature>
<evidence type="ECO:0000256" key="1">
    <source>
        <dbReference type="ARBA" id="ARBA00022737"/>
    </source>
</evidence>
<feature type="repeat" description="TPR" evidence="3">
    <location>
        <begin position="1247"/>
        <end position="1280"/>
    </location>
</feature>
<accession>A0A9W4SIW4</accession>
<feature type="compositionally biased region" description="Basic residues" evidence="4">
    <location>
        <begin position="1"/>
        <end position="10"/>
    </location>
</feature>
<dbReference type="Gene3D" id="1.25.40.10">
    <property type="entry name" value="Tetratricopeptide repeat domain"/>
    <property type="match status" value="7"/>
</dbReference>
<dbReference type="SMART" id="SM00028">
    <property type="entry name" value="TPR"/>
    <property type="match status" value="17"/>
</dbReference>
<feature type="region of interest" description="Disordered" evidence="4">
    <location>
        <begin position="366"/>
        <end position="412"/>
    </location>
</feature>
<dbReference type="SUPFAM" id="SSF48452">
    <property type="entry name" value="TPR-like"/>
    <property type="match status" value="3"/>
</dbReference>
<dbReference type="Pfam" id="PF07719">
    <property type="entry name" value="TPR_2"/>
    <property type="match status" value="1"/>
</dbReference>
<dbReference type="InterPro" id="IPR019734">
    <property type="entry name" value="TPR_rpt"/>
</dbReference>
<dbReference type="InterPro" id="IPR011990">
    <property type="entry name" value="TPR-like_helical_dom_sf"/>
</dbReference>
<feature type="repeat" description="TPR" evidence="3">
    <location>
        <begin position="1138"/>
        <end position="1171"/>
    </location>
</feature>
<feature type="compositionally biased region" description="Polar residues" evidence="4">
    <location>
        <begin position="241"/>
        <end position="263"/>
    </location>
</feature>
<evidence type="ECO:0000313" key="6">
    <source>
        <dbReference type="Proteomes" id="UP001153678"/>
    </source>
</evidence>
<proteinExistence type="predicted"/>
<feature type="region of interest" description="Disordered" evidence="4">
    <location>
        <begin position="1"/>
        <end position="44"/>
    </location>
</feature>
<dbReference type="InterPro" id="IPR050498">
    <property type="entry name" value="Ycf3"/>
</dbReference>
<dbReference type="PANTHER" id="PTHR44858:SF1">
    <property type="entry name" value="UDP-N-ACETYLGLUCOSAMINE--PEPTIDE N-ACETYLGLUCOSAMINYLTRANSFERASE SPINDLY-RELATED"/>
    <property type="match status" value="1"/>
</dbReference>
<dbReference type="Proteomes" id="UP001153678">
    <property type="component" value="Unassembled WGS sequence"/>
</dbReference>
<feature type="repeat" description="TPR" evidence="3">
    <location>
        <begin position="765"/>
        <end position="798"/>
    </location>
</feature>
<feature type="region of interest" description="Disordered" evidence="4">
    <location>
        <begin position="647"/>
        <end position="682"/>
    </location>
</feature>
<protein>
    <submittedName>
        <fullName evidence="5">13154_t:CDS:1</fullName>
    </submittedName>
</protein>
<gene>
    <name evidence="5" type="ORF">FWILDA_LOCUS4958</name>
</gene>
<dbReference type="EMBL" id="CAMKVN010000792">
    <property type="protein sequence ID" value="CAI2171192.1"/>
    <property type="molecule type" value="Genomic_DNA"/>
</dbReference>
<feature type="repeat" description="TPR" evidence="3">
    <location>
        <begin position="1002"/>
        <end position="1035"/>
    </location>
</feature>
<evidence type="ECO:0000313" key="5">
    <source>
        <dbReference type="EMBL" id="CAI2171192.1"/>
    </source>
</evidence>
<dbReference type="Pfam" id="PF13181">
    <property type="entry name" value="TPR_8"/>
    <property type="match status" value="1"/>
</dbReference>